<dbReference type="Proteomes" id="UP000263094">
    <property type="component" value="Unassembled WGS sequence"/>
</dbReference>
<comment type="caution">
    <text evidence="1">The sequence shown here is derived from an EMBL/GenBank/DDBJ whole genome shotgun (WGS) entry which is preliminary data.</text>
</comment>
<keyword evidence="2" id="KW-1185">Reference proteome</keyword>
<dbReference type="AlphaFoldDB" id="A0A372M8I7"/>
<evidence type="ECO:0000313" key="2">
    <source>
        <dbReference type="Proteomes" id="UP000263094"/>
    </source>
</evidence>
<protein>
    <submittedName>
        <fullName evidence="1">Uncharacterized protein</fullName>
    </submittedName>
</protein>
<organism evidence="1 2">
    <name type="scientific">Streptomyces triticagri</name>
    <dbReference type="NCBI Taxonomy" id="2293568"/>
    <lineage>
        <taxon>Bacteria</taxon>
        <taxon>Bacillati</taxon>
        <taxon>Actinomycetota</taxon>
        <taxon>Actinomycetes</taxon>
        <taxon>Kitasatosporales</taxon>
        <taxon>Streptomycetaceae</taxon>
        <taxon>Streptomyces</taxon>
    </lineage>
</organism>
<name>A0A372M8I7_9ACTN</name>
<dbReference type="EMBL" id="QUAK01000064">
    <property type="protein sequence ID" value="RFU86607.1"/>
    <property type="molecule type" value="Genomic_DNA"/>
</dbReference>
<evidence type="ECO:0000313" key="1">
    <source>
        <dbReference type="EMBL" id="RFU86607.1"/>
    </source>
</evidence>
<accession>A0A372M8I7</accession>
<reference evidence="1 2" key="1">
    <citation type="submission" date="2018-08" db="EMBL/GenBank/DDBJ databases">
        <title>Isolation, diversity and antifungal activity of Actinobacteria from wheat.</title>
        <authorList>
            <person name="Han C."/>
        </authorList>
    </citation>
    <scope>NUCLEOTIDE SEQUENCE [LARGE SCALE GENOMIC DNA]</scope>
    <source>
        <strain evidence="1 2">NEAU-YY421</strain>
    </source>
</reference>
<proteinExistence type="predicted"/>
<gene>
    <name evidence="1" type="ORF">DY218_11890</name>
</gene>
<sequence length="78" mass="8367">MFRWRGRGALRPLSSVWRVTELAPDGSWAVIEFSKSLLTPAGIDVVVLDERSGEPAVLDAARRVGAGLGAPEVPRPAE</sequence>